<protein>
    <submittedName>
        <fullName evidence="1 2">Uncharacterized protein</fullName>
    </submittedName>
</protein>
<organism>
    <name type="scientific">Culex quinquefasciatus</name>
    <name type="common">Southern house mosquito</name>
    <name type="synonym">Culex pungens</name>
    <dbReference type="NCBI Taxonomy" id="7176"/>
    <lineage>
        <taxon>Eukaryota</taxon>
        <taxon>Metazoa</taxon>
        <taxon>Ecdysozoa</taxon>
        <taxon>Arthropoda</taxon>
        <taxon>Hexapoda</taxon>
        <taxon>Insecta</taxon>
        <taxon>Pterygota</taxon>
        <taxon>Neoptera</taxon>
        <taxon>Endopterygota</taxon>
        <taxon>Diptera</taxon>
        <taxon>Nematocera</taxon>
        <taxon>Culicoidea</taxon>
        <taxon>Culicidae</taxon>
        <taxon>Culicinae</taxon>
        <taxon>Culicini</taxon>
        <taxon>Culex</taxon>
        <taxon>Culex</taxon>
    </lineage>
</organism>
<dbReference type="Proteomes" id="UP000002320">
    <property type="component" value="Unassembled WGS sequence"/>
</dbReference>
<evidence type="ECO:0000313" key="3">
    <source>
        <dbReference type="Proteomes" id="UP000002320"/>
    </source>
</evidence>
<dbReference type="InParanoid" id="B0XGB1"/>
<evidence type="ECO:0000313" key="2">
    <source>
        <dbReference type="EnsemblMetazoa" id="CPIJ018297-PA"/>
    </source>
</evidence>
<evidence type="ECO:0000313" key="1">
    <source>
        <dbReference type="EMBL" id="EDS27364.1"/>
    </source>
</evidence>
<reference evidence="2" key="2">
    <citation type="submission" date="2020-05" db="UniProtKB">
        <authorList>
            <consortium name="EnsemblMetazoa"/>
        </authorList>
    </citation>
    <scope>IDENTIFICATION</scope>
    <source>
        <strain evidence="2">JHB</strain>
    </source>
</reference>
<feature type="non-terminal residue" evidence="1">
    <location>
        <position position="80"/>
    </location>
</feature>
<reference evidence="1" key="1">
    <citation type="submission" date="2007-03" db="EMBL/GenBank/DDBJ databases">
        <title>Annotation of Culex pipiens quinquefasciatus.</title>
        <authorList>
            <consortium name="The Broad Institute Genome Sequencing Platform"/>
            <person name="Atkinson P.W."/>
            <person name="Hemingway J."/>
            <person name="Christensen B.M."/>
            <person name="Higgs S."/>
            <person name="Kodira C."/>
            <person name="Hannick L."/>
            <person name="Megy K."/>
            <person name="O'Leary S."/>
            <person name="Pearson M."/>
            <person name="Haas B.J."/>
            <person name="Mauceli E."/>
            <person name="Wortman J.R."/>
            <person name="Lee N.H."/>
            <person name="Guigo R."/>
            <person name="Stanke M."/>
            <person name="Alvarado L."/>
            <person name="Amedeo P."/>
            <person name="Antoine C.H."/>
            <person name="Arensburger P."/>
            <person name="Bidwell S.L."/>
            <person name="Crawford M."/>
            <person name="Camaro F."/>
            <person name="Devon K."/>
            <person name="Engels R."/>
            <person name="Hammond M."/>
            <person name="Howarth C."/>
            <person name="Koehrsen M."/>
            <person name="Lawson D."/>
            <person name="Montgomery P."/>
            <person name="Nene V."/>
            <person name="Nusbaum C."/>
            <person name="Puiu D."/>
            <person name="Romero-Severson J."/>
            <person name="Severson D.W."/>
            <person name="Shumway M."/>
            <person name="Sisk P."/>
            <person name="Stolte C."/>
            <person name="Zeng Q."/>
            <person name="Eisenstadt E."/>
            <person name="Fraser-Liggett C."/>
            <person name="Strausberg R."/>
            <person name="Galagan J."/>
            <person name="Birren B."/>
            <person name="Collins F.H."/>
        </authorList>
    </citation>
    <scope>NUCLEOTIDE SEQUENCE [LARGE SCALE GENOMIC DNA]</scope>
    <source>
        <strain evidence="1">JHB</strain>
    </source>
</reference>
<dbReference type="HOGENOM" id="CLU_2596894_0_0_1"/>
<proteinExistence type="predicted"/>
<dbReference type="KEGG" id="cqu:CpipJ_CPIJ018297"/>
<dbReference type="EnsemblMetazoa" id="CPIJ018297-RA">
    <property type="protein sequence ID" value="CPIJ018297-PA"/>
    <property type="gene ID" value="CPIJ018297"/>
</dbReference>
<gene>
    <name evidence="2" type="primary">6052407</name>
    <name evidence="1" type="ORF">CpipJ_CPIJ018297</name>
</gene>
<sequence length="80" mass="9298">MSNFLSMCFKTNVVSVEIVLNRSSFEENCIQTVQIAARQFRLRRQTFAEGAFRAHRVESLEEMFEICRRKGVVVVVRKIG</sequence>
<dbReference type="AlphaFoldDB" id="B0XGB1"/>
<accession>B0XGB1</accession>
<name>B0XGB1_CULQU</name>
<dbReference type="EMBL" id="DS233009">
    <property type="protein sequence ID" value="EDS27364.1"/>
    <property type="molecule type" value="Genomic_DNA"/>
</dbReference>
<keyword evidence="3" id="KW-1185">Reference proteome</keyword>
<dbReference type="VEuPathDB" id="VectorBase:CPIJ018297"/>